<dbReference type="GO" id="GO:0004993">
    <property type="term" value="F:G protein-coupled serotonin receptor activity"/>
    <property type="evidence" value="ECO:0007669"/>
    <property type="project" value="TreeGrafter"/>
</dbReference>
<dbReference type="PANTHER" id="PTHR24247">
    <property type="entry name" value="5-HYDROXYTRYPTAMINE RECEPTOR"/>
    <property type="match status" value="1"/>
</dbReference>
<keyword evidence="5" id="KW-0297">G-protein coupled receptor</keyword>
<dbReference type="EMBL" id="FN653124">
    <property type="protein sequence ID" value="CBY12486.1"/>
    <property type="molecule type" value="Genomic_DNA"/>
</dbReference>
<organism evidence="11">
    <name type="scientific">Oikopleura dioica</name>
    <name type="common">Tunicate</name>
    <dbReference type="NCBI Taxonomy" id="34765"/>
    <lineage>
        <taxon>Eukaryota</taxon>
        <taxon>Metazoa</taxon>
        <taxon>Chordata</taxon>
        <taxon>Tunicata</taxon>
        <taxon>Appendicularia</taxon>
        <taxon>Copelata</taxon>
        <taxon>Oikopleuridae</taxon>
        <taxon>Oikopleura</taxon>
    </lineage>
</organism>
<evidence type="ECO:0000256" key="5">
    <source>
        <dbReference type="ARBA" id="ARBA00023040"/>
    </source>
</evidence>
<evidence type="ECO:0000256" key="3">
    <source>
        <dbReference type="ARBA" id="ARBA00022692"/>
    </source>
</evidence>
<feature type="transmembrane region" description="Helical" evidence="9">
    <location>
        <begin position="42"/>
        <end position="65"/>
    </location>
</feature>
<evidence type="ECO:0008006" key="13">
    <source>
        <dbReference type="Google" id="ProtNLM"/>
    </source>
</evidence>
<evidence type="ECO:0000256" key="10">
    <source>
        <dbReference type="SAM" id="SignalP"/>
    </source>
</evidence>
<dbReference type="Pfam" id="PF00001">
    <property type="entry name" value="7tm_1"/>
    <property type="match status" value="1"/>
</dbReference>
<gene>
    <name evidence="11" type="ORF">GSOID_T00001880001</name>
</gene>
<keyword evidence="12" id="KW-1185">Reference proteome</keyword>
<keyword evidence="10" id="KW-0732">Signal</keyword>
<keyword evidence="8" id="KW-0807">Transducer</keyword>
<keyword evidence="2" id="KW-1003">Cell membrane</keyword>
<dbReference type="OrthoDB" id="10071887at2759"/>
<dbReference type="GO" id="GO:0045202">
    <property type="term" value="C:synapse"/>
    <property type="evidence" value="ECO:0007669"/>
    <property type="project" value="TreeGrafter"/>
</dbReference>
<feature type="chain" id="PRO_5003192893" description="G-protein coupled receptors family 1 profile domain-containing protein" evidence="10">
    <location>
        <begin position="19"/>
        <end position="242"/>
    </location>
</feature>
<feature type="signal peptide" evidence="10">
    <location>
        <begin position="1"/>
        <end position="18"/>
    </location>
</feature>
<comment type="subcellular location">
    <subcellularLocation>
        <location evidence="1">Cell membrane</location>
        <topology evidence="1">Multi-pass membrane protein</topology>
    </subcellularLocation>
</comment>
<dbReference type="GO" id="GO:0016907">
    <property type="term" value="F:G protein-coupled acetylcholine receptor activity"/>
    <property type="evidence" value="ECO:0007669"/>
    <property type="project" value="TreeGrafter"/>
</dbReference>
<evidence type="ECO:0000256" key="8">
    <source>
        <dbReference type="ARBA" id="ARBA00023224"/>
    </source>
</evidence>
<evidence type="ECO:0000256" key="1">
    <source>
        <dbReference type="ARBA" id="ARBA00004651"/>
    </source>
</evidence>
<dbReference type="SUPFAM" id="SSF81321">
    <property type="entry name" value="Family A G protein-coupled receptor-like"/>
    <property type="match status" value="1"/>
</dbReference>
<protein>
    <recommendedName>
        <fullName evidence="13">G-protein coupled receptors family 1 profile domain-containing protein</fullName>
    </recommendedName>
</protein>
<evidence type="ECO:0000256" key="4">
    <source>
        <dbReference type="ARBA" id="ARBA00022989"/>
    </source>
</evidence>
<evidence type="ECO:0000256" key="6">
    <source>
        <dbReference type="ARBA" id="ARBA00023136"/>
    </source>
</evidence>
<keyword evidence="4 9" id="KW-1133">Transmembrane helix</keyword>
<dbReference type="Gene3D" id="1.20.1070.10">
    <property type="entry name" value="Rhodopsin 7-helix transmembrane proteins"/>
    <property type="match status" value="1"/>
</dbReference>
<dbReference type="GO" id="GO:0030425">
    <property type="term" value="C:dendrite"/>
    <property type="evidence" value="ECO:0007669"/>
    <property type="project" value="TreeGrafter"/>
</dbReference>
<dbReference type="InterPro" id="IPR000276">
    <property type="entry name" value="GPCR_Rhodpsn"/>
</dbReference>
<dbReference type="GO" id="GO:0007187">
    <property type="term" value="P:G protein-coupled receptor signaling pathway, coupled to cyclic nucleotide second messenger"/>
    <property type="evidence" value="ECO:0007669"/>
    <property type="project" value="TreeGrafter"/>
</dbReference>
<evidence type="ECO:0000313" key="12">
    <source>
        <dbReference type="Proteomes" id="UP000001307"/>
    </source>
</evidence>
<name>E4XRT8_OIKDI</name>
<keyword evidence="6 9" id="KW-0472">Membrane</keyword>
<dbReference type="GO" id="GO:0007197">
    <property type="term" value="P:adenylate cyclase-inhibiting G protein-coupled acetylcholine receptor signaling pathway"/>
    <property type="evidence" value="ECO:0007669"/>
    <property type="project" value="TreeGrafter"/>
</dbReference>
<dbReference type="Proteomes" id="UP000001307">
    <property type="component" value="Unassembled WGS sequence"/>
</dbReference>
<proteinExistence type="predicted"/>
<keyword evidence="7" id="KW-0675">Receptor</keyword>
<keyword evidence="3 9" id="KW-0812">Transmembrane</keyword>
<dbReference type="PANTHER" id="PTHR24247:SF265">
    <property type="entry name" value="MUSCARINIC ACETYLCHOLINE RECEPTOR DM1"/>
    <property type="match status" value="1"/>
</dbReference>
<accession>E4XRT8</accession>
<evidence type="ECO:0000256" key="7">
    <source>
        <dbReference type="ARBA" id="ARBA00023170"/>
    </source>
</evidence>
<dbReference type="GO" id="GO:0005886">
    <property type="term" value="C:plasma membrane"/>
    <property type="evidence" value="ECO:0007669"/>
    <property type="project" value="UniProtKB-SubCell"/>
</dbReference>
<evidence type="ECO:0000256" key="2">
    <source>
        <dbReference type="ARBA" id="ARBA00022475"/>
    </source>
</evidence>
<evidence type="ECO:0000256" key="9">
    <source>
        <dbReference type="SAM" id="Phobius"/>
    </source>
</evidence>
<sequence>MLFAWVVSFVLWAPWIIGWQYIVKTVPPNDCYIQFIQDGQLMSVITTLAAFYLPACVMVILYYKVYVGLQKRAKMLGNITDDENKFTIARRSIGAVIKTVRKMVYHGDKDREEVISSISNDETADKEAFKSKFVQRFGHFRRTARATVRRPSSSRPELAKSESKVDPKSQKASFEFKQGAKLRGAITFRDYNGFHFALVTVQYHGLVRVQIRLRIDLKLGLGARILALLFEFHTQPCMLRCL</sequence>
<evidence type="ECO:0000313" key="11">
    <source>
        <dbReference type="EMBL" id="CBY12486.1"/>
    </source>
</evidence>
<dbReference type="AlphaFoldDB" id="E4XRT8"/>
<reference evidence="11" key="1">
    <citation type="journal article" date="2010" name="Science">
        <title>Plasticity of animal genome architecture unmasked by rapid evolution of a pelagic tunicate.</title>
        <authorList>
            <person name="Denoeud F."/>
            <person name="Henriet S."/>
            <person name="Mungpakdee S."/>
            <person name="Aury J.M."/>
            <person name="Da Silva C."/>
            <person name="Brinkmann H."/>
            <person name="Mikhaleva J."/>
            <person name="Olsen L.C."/>
            <person name="Jubin C."/>
            <person name="Canestro C."/>
            <person name="Bouquet J.M."/>
            <person name="Danks G."/>
            <person name="Poulain J."/>
            <person name="Campsteijn C."/>
            <person name="Adamski M."/>
            <person name="Cross I."/>
            <person name="Yadetie F."/>
            <person name="Muffato M."/>
            <person name="Louis A."/>
            <person name="Butcher S."/>
            <person name="Tsagkogeorga G."/>
            <person name="Konrad A."/>
            <person name="Singh S."/>
            <person name="Jensen M.F."/>
            <person name="Cong E.H."/>
            <person name="Eikeseth-Otteraa H."/>
            <person name="Noel B."/>
            <person name="Anthouard V."/>
            <person name="Porcel B.M."/>
            <person name="Kachouri-Lafond R."/>
            <person name="Nishino A."/>
            <person name="Ugolini M."/>
            <person name="Chourrout P."/>
            <person name="Nishida H."/>
            <person name="Aasland R."/>
            <person name="Huzurbazar S."/>
            <person name="Westhof E."/>
            <person name="Delsuc F."/>
            <person name="Lehrach H."/>
            <person name="Reinhardt R."/>
            <person name="Weissenbach J."/>
            <person name="Roy S.W."/>
            <person name="Artiguenave F."/>
            <person name="Postlethwait J.H."/>
            <person name="Manak J.R."/>
            <person name="Thompson E.M."/>
            <person name="Jaillon O."/>
            <person name="Du Pasquier L."/>
            <person name="Boudinot P."/>
            <person name="Liberles D.A."/>
            <person name="Volff J.N."/>
            <person name="Philippe H."/>
            <person name="Lenhard B."/>
            <person name="Roest Crollius H."/>
            <person name="Wincker P."/>
            <person name="Chourrout D."/>
        </authorList>
    </citation>
    <scope>NUCLEOTIDE SEQUENCE [LARGE SCALE GENOMIC DNA]</scope>
</reference>
<dbReference type="InParanoid" id="E4XRT8"/>